<dbReference type="OrthoDB" id="9763101at2"/>
<evidence type="ECO:0000256" key="2">
    <source>
        <dbReference type="SAM" id="MobiDB-lite"/>
    </source>
</evidence>
<dbReference type="EMBL" id="VZZK01000001">
    <property type="protein sequence ID" value="KAB1081937.1"/>
    <property type="molecule type" value="Genomic_DNA"/>
</dbReference>
<dbReference type="HAMAP" id="MF_00697">
    <property type="entry name" value="UPF0276"/>
    <property type="match status" value="1"/>
</dbReference>
<keyword evidence="4" id="KW-1185">Reference proteome</keyword>
<dbReference type="InterPro" id="IPR036237">
    <property type="entry name" value="Xyl_isomerase-like_sf"/>
</dbReference>
<evidence type="ECO:0000256" key="1">
    <source>
        <dbReference type="HAMAP-Rule" id="MF_00697"/>
    </source>
</evidence>
<dbReference type="NCBIfam" id="NF003818">
    <property type="entry name" value="PRK05409.1"/>
    <property type="match status" value="1"/>
</dbReference>
<sequence length="312" mass="35074">MTVETECASGQGPAQSRAGDGGPIRSEKPEFLGFGLGLRAEHYTDILEGDPPIDWFEVISENYMVPGGKPLQILDRICERYPVVMHGVSLSIASTAPPDHAYLKALKDLAHRVEPKWISDHLCWTGVHGKNLHDLLPIPYTQESLDHVVSRVHLVQETLGRALTLENVSTYVQFSNSEMTEWEFIAELSRRTGCWLLFDVNNVYVSAFNHGYDPYAFLEGIPRDRVVQFHMAGHSHMGTHIIDTHDQPVCDDVWDLYAAALRRFGPVSTIIERDDNIPPLDELLVEMEQTRSMARDILGDAARPLQARPRPA</sequence>
<protein>
    <recommendedName>
        <fullName evidence="1">UPF0276 protein F6X53_01900</fullName>
    </recommendedName>
</protein>
<dbReference type="AlphaFoldDB" id="A0A6L3T8Z8"/>
<gene>
    <name evidence="3" type="ORF">F6X53_01900</name>
</gene>
<organism evidence="3 4">
    <name type="scientific">Methylobacterium soli</name>
    <dbReference type="NCBI Taxonomy" id="553447"/>
    <lineage>
        <taxon>Bacteria</taxon>
        <taxon>Pseudomonadati</taxon>
        <taxon>Pseudomonadota</taxon>
        <taxon>Alphaproteobacteria</taxon>
        <taxon>Hyphomicrobiales</taxon>
        <taxon>Methylobacteriaceae</taxon>
        <taxon>Methylobacterium</taxon>
    </lineage>
</organism>
<dbReference type="PANTHER" id="PTHR42194:SF1">
    <property type="entry name" value="UPF0276 PROTEIN HI_1600"/>
    <property type="match status" value="1"/>
</dbReference>
<evidence type="ECO:0000313" key="3">
    <source>
        <dbReference type="EMBL" id="KAB1081937.1"/>
    </source>
</evidence>
<proteinExistence type="inferred from homology"/>
<dbReference type="Pfam" id="PF05114">
    <property type="entry name" value="MbnB_TglH_ChrH"/>
    <property type="match status" value="1"/>
</dbReference>
<evidence type="ECO:0000313" key="4">
    <source>
        <dbReference type="Proteomes" id="UP000474159"/>
    </source>
</evidence>
<reference evidence="3 4" key="1">
    <citation type="submission" date="2019-09" db="EMBL/GenBank/DDBJ databases">
        <title>YIM 48816 draft genome.</title>
        <authorList>
            <person name="Jiang L."/>
        </authorList>
    </citation>
    <scope>NUCLEOTIDE SEQUENCE [LARGE SCALE GENOMIC DNA]</scope>
    <source>
        <strain evidence="3 4">YIM 48816</strain>
    </source>
</reference>
<comment type="caution">
    <text evidence="3">The sequence shown here is derived from an EMBL/GenBank/DDBJ whole genome shotgun (WGS) entry which is preliminary data.</text>
</comment>
<dbReference type="PANTHER" id="PTHR42194">
    <property type="entry name" value="UPF0276 PROTEIN HI_1600"/>
    <property type="match status" value="1"/>
</dbReference>
<dbReference type="InterPro" id="IPR007801">
    <property type="entry name" value="MbnB/TglH/ChrH"/>
</dbReference>
<accession>A0A6L3T8Z8</accession>
<feature type="region of interest" description="Disordered" evidence="2">
    <location>
        <begin position="1"/>
        <end position="24"/>
    </location>
</feature>
<dbReference type="SUPFAM" id="SSF51658">
    <property type="entry name" value="Xylose isomerase-like"/>
    <property type="match status" value="1"/>
</dbReference>
<comment type="similarity">
    <text evidence="1">Belongs to the UPF0276 family.</text>
</comment>
<dbReference type="Gene3D" id="3.20.20.150">
    <property type="entry name" value="Divalent-metal-dependent TIM barrel enzymes"/>
    <property type="match status" value="1"/>
</dbReference>
<dbReference type="Proteomes" id="UP000474159">
    <property type="component" value="Unassembled WGS sequence"/>
</dbReference>
<name>A0A6L3T8Z8_9HYPH</name>